<evidence type="ECO:0000313" key="2">
    <source>
        <dbReference type="EMBL" id="MEC0275276.1"/>
    </source>
</evidence>
<dbReference type="Gene3D" id="1.25.40.10">
    <property type="entry name" value="Tetratricopeptide repeat domain"/>
    <property type="match status" value="1"/>
</dbReference>
<organism evidence="2 3">
    <name type="scientific">Peribacillus castrilensis</name>
    <dbReference type="NCBI Taxonomy" id="2897690"/>
    <lineage>
        <taxon>Bacteria</taxon>
        <taxon>Bacillati</taxon>
        <taxon>Bacillota</taxon>
        <taxon>Bacilli</taxon>
        <taxon>Bacillales</taxon>
        <taxon>Bacillaceae</taxon>
        <taxon>Peribacillus</taxon>
    </lineage>
</organism>
<keyword evidence="1" id="KW-0802">TPR repeat</keyword>
<dbReference type="Pfam" id="PF13181">
    <property type="entry name" value="TPR_8"/>
    <property type="match status" value="1"/>
</dbReference>
<dbReference type="EMBL" id="JARNBH010000019">
    <property type="protein sequence ID" value="MEC0275276.1"/>
    <property type="molecule type" value="Genomic_DNA"/>
</dbReference>
<dbReference type="AlphaFoldDB" id="A0AAW9NED7"/>
<name>A0AAW9NED7_9BACI</name>
<dbReference type="SUPFAM" id="SSF48452">
    <property type="entry name" value="TPR-like"/>
    <property type="match status" value="1"/>
</dbReference>
<dbReference type="PROSITE" id="PS50005">
    <property type="entry name" value="TPR"/>
    <property type="match status" value="1"/>
</dbReference>
<dbReference type="InterPro" id="IPR011990">
    <property type="entry name" value="TPR-like_helical_dom_sf"/>
</dbReference>
<reference evidence="2 3" key="1">
    <citation type="submission" date="2023-03" db="EMBL/GenBank/DDBJ databases">
        <title>Bacillus Genome Sequencing.</title>
        <authorList>
            <person name="Dunlap C."/>
        </authorList>
    </citation>
    <scope>NUCLEOTIDE SEQUENCE [LARGE SCALE GENOMIC DNA]</scope>
    <source>
        <strain evidence="2 3">B-41290</strain>
    </source>
</reference>
<dbReference type="Proteomes" id="UP001307168">
    <property type="component" value="Unassembled WGS sequence"/>
</dbReference>
<feature type="repeat" description="TPR" evidence="1">
    <location>
        <begin position="304"/>
        <end position="337"/>
    </location>
</feature>
<sequence length="416" mass="48117">MINTENAFLSAFLYFKETDNQANIWSKTVCRSLQSQDFTKASYRLGQLLEPSTLFEVAYVTKTPIESLSNLDYSLEGPIKDIKDKIMNISYLSPVEVLNVAYSLAAISRFELSSKILHNIDIKHLINEELIHYYYLSFFLKNRLTEEESCEEEFSSMKNILENQTFSEPVSLKVATQAIVWHIKEKTISSDLYKWYIKIGLDAVKVLGEGKTFSEKMALSAFHRAYAMVPAEEMLVEETRNEMEKALYYAKAAVPSNDLEVCRKLNAIKTCYESELKERLYLSKEYEQAERAGSDLIDTDPNWSISYHEMADVYMHTEQFEKALSMFNKAQEIGLPRITYTRFMMGYCLNSLGRKQEALISFLKTLEVDSTNLSAGINGYNISKEIKHDSFDKFKMYLDQWEKEGILGKEEKVYIK</sequence>
<evidence type="ECO:0000313" key="3">
    <source>
        <dbReference type="Proteomes" id="UP001307168"/>
    </source>
</evidence>
<dbReference type="RefSeq" id="WP_162604533.1">
    <property type="nucleotide sequence ID" value="NZ_JARNBG010000044.1"/>
</dbReference>
<evidence type="ECO:0000256" key="1">
    <source>
        <dbReference type="PROSITE-ProRule" id="PRU00339"/>
    </source>
</evidence>
<dbReference type="SMART" id="SM00028">
    <property type="entry name" value="TPR"/>
    <property type="match status" value="2"/>
</dbReference>
<dbReference type="InterPro" id="IPR019734">
    <property type="entry name" value="TPR_rpt"/>
</dbReference>
<comment type="caution">
    <text evidence="2">The sequence shown here is derived from an EMBL/GenBank/DDBJ whole genome shotgun (WGS) entry which is preliminary data.</text>
</comment>
<protein>
    <submittedName>
        <fullName evidence="2">Tetratricopeptide repeat protein</fullName>
    </submittedName>
</protein>
<keyword evidence="3" id="KW-1185">Reference proteome</keyword>
<proteinExistence type="predicted"/>
<gene>
    <name evidence="2" type="ORF">P4706_19675</name>
</gene>
<accession>A0AAW9NED7</accession>